<comment type="caution">
    <text evidence="2">The sequence shown here is derived from an EMBL/GenBank/DDBJ whole genome shotgun (WGS) entry which is preliminary data.</text>
</comment>
<evidence type="ECO:0000313" key="2">
    <source>
        <dbReference type="EMBL" id="KAJ3484652.1"/>
    </source>
</evidence>
<evidence type="ECO:0000256" key="1">
    <source>
        <dbReference type="SAM" id="MobiDB-lite"/>
    </source>
</evidence>
<dbReference type="EMBL" id="JANAWD010000181">
    <property type="protein sequence ID" value="KAJ3484652.1"/>
    <property type="molecule type" value="Genomic_DNA"/>
</dbReference>
<sequence length="415" mass="47448">MRPGHPSSQAKRDIPPAATKHDAIVEIGEAVSALGTGDAHISDDESPDSVVVEEEKEAFHSEVRKRLDNLIGVILNSTTEEDQQQRPNVQTEGSNKVHLLTHLSLALFLRYRLDKVTSDLVDALKIYKILEAYAFQDTLNPGDSPTRDSSIITGRSLTQLYPHLYDFCKFFWDFSKEFTEEPPDSITETEKTEIEEVLSGNVTLEPNTDSLLNSLTIPRKSGITLSFLDSVEKRDMFMEKARMHLMNGDIETLSIFTLLFLQVNFVYSLLRRRSLVDQKWESYLNAYSCVMSPLSFRQRGAGDLRRGIATHWPPEYPYPEIFDESEEEFEIEVKTYIDQLGSLPPDSGQRVDVLFNLGNLYAAKGDNPKGDEEEKESIRNWRKADEYLREVMMLLRGDDNSERARQMRYPPTYTS</sequence>
<protein>
    <submittedName>
        <fullName evidence="2">Uncharacterized protein</fullName>
    </submittedName>
</protein>
<name>A0AAD5V2Q2_9APHY</name>
<feature type="compositionally biased region" description="Basic and acidic residues" evidence="1">
    <location>
        <begin position="10"/>
        <end position="20"/>
    </location>
</feature>
<proteinExistence type="predicted"/>
<gene>
    <name evidence="2" type="ORF">NLI96_g5490</name>
</gene>
<reference evidence="2" key="1">
    <citation type="submission" date="2022-07" db="EMBL/GenBank/DDBJ databases">
        <title>Genome Sequence of Physisporinus lineatus.</title>
        <authorList>
            <person name="Buettner E."/>
        </authorList>
    </citation>
    <scope>NUCLEOTIDE SEQUENCE</scope>
    <source>
        <strain evidence="2">VT162</strain>
    </source>
</reference>
<accession>A0AAD5V2Q2</accession>
<feature type="region of interest" description="Disordered" evidence="1">
    <location>
        <begin position="1"/>
        <end position="20"/>
    </location>
</feature>
<evidence type="ECO:0000313" key="3">
    <source>
        <dbReference type="Proteomes" id="UP001212997"/>
    </source>
</evidence>
<dbReference type="AlphaFoldDB" id="A0AAD5V2Q2"/>
<dbReference type="Proteomes" id="UP001212997">
    <property type="component" value="Unassembled WGS sequence"/>
</dbReference>
<organism evidence="2 3">
    <name type="scientific">Meripilus lineatus</name>
    <dbReference type="NCBI Taxonomy" id="2056292"/>
    <lineage>
        <taxon>Eukaryota</taxon>
        <taxon>Fungi</taxon>
        <taxon>Dikarya</taxon>
        <taxon>Basidiomycota</taxon>
        <taxon>Agaricomycotina</taxon>
        <taxon>Agaricomycetes</taxon>
        <taxon>Polyporales</taxon>
        <taxon>Meripilaceae</taxon>
        <taxon>Meripilus</taxon>
    </lineage>
</organism>
<keyword evidence="3" id="KW-1185">Reference proteome</keyword>